<dbReference type="InterPro" id="IPR005837">
    <property type="entry name" value="FliP"/>
</dbReference>
<keyword evidence="11 12" id="KW-1006">Bacterial flagellum protein export</keyword>
<keyword evidence="3 12" id="KW-0813">Transport</keyword>
<feature type="compositionally biased region" description="Polar residues" evidence="13">
    <location>
        <begin position="78"/>
        <end position="94"/>
    </location>
</feature>
<dbReference type="NCBIfam" id="TIGR01103">
    <property type="entry name" value="fliP"/>
    <property type="match status" value="1"/>
</dbReference>
<dbReference type="Pfam" id="PF00813">
    <property type="entry name" value="FliP"/>
    <property type="match status" value="1"/>
</dbReference>
<name>A0A849SVZ2_UNCEI</name>
<evidence type="ECO:0000256" key="12">
    <source>
        <dbReference type="RuleBase" id="RU362069"/>
    </source>
</evidence>
<accession>A0A849SVZ2</accession>
<evidence type="ECO:0000256" key="3">
    <source>
        <dbReference type="ARBA" id="ARBA00022448"/>
    </source>
</evidence>
<keyword evidence="14" id="KW-0969">Cilium</keyword>
<evidence type="ECO:0000256" key="8">
    <source>
        <dbReference type="ARBA" id="ARBA00022989"/>
    </source>
</evidence>
<comment type="subcellular location">
    <subcellularLocation>
        <location evidence="12">Cell membrane</location>
        <topology evidence="12">Multi-pass membrane protein</topology>
    </subcellularLocation>
    <subcellularLocation>
        <location evidence="12">Bacterial flagellum basal body</location>
    </subcellularLocation>
</comment>
<organism evidence="14 15">
    <name type="scientific">Eiseniibacteriota bacterium</name>
    <dbReference type="NCBI Taxonomy" id="2212470"/>
    <lineage>
        <taxon>Bacteria</taxon>
        <taxon>Candidatus Eiseniibacteriota</taxon>
    </lineage>
</organism>
<evidence type="ECO:0000256" key="7">
    <source>
        <dbReference type="ARBA" id="ARBA00022927"/>
    </source>
</evidence>
<gene>
    <name evidence="12 14" type="primary">fliP</name>
    <name evidence="14" type="ORF">HOP12_04070</name>
</gene>
<keyword evidence="10" id="KW-0975">Bacterial flagellum</keyword>
<evidence type="ECO:0000313" key="15">
    <source>
        <dbReference type="Proteomes" id="UP000580839"/>
    </source>
</evidence>
<comment type="caution">
    <text evidence="12">Lacks conserved residue(s) required for the propagation of feature annotation.</text>
</comment>
<evidence type="ECO:0000256" key="10">
    <source>
        <dbReference type="ARBA" id="ARBA00023143"/>
    </source>
</evidence>
<dbReference type="GO" id="GO:0009425">
    <property type="term" value="C:bacterial-type flagellum basal body"/>
    <property type="evidence" value="ECO:0007669"/>
    <property type="project" value="UniProtKB-SubCell"/>
</dbReference>
<proteinExistence type="inferred from homology"/>
<evidence type="ECO:0000256" key="1">
    <source>
        <dbReference type="ARBA" id="ARBA00006257"/>
    </source>
</evidence>
<keyword evidence="14" id="KW-0966">Cell projection</keyword>
<evidence type="ECO:0000256" key="6">
    <source>
        <dbReference type="ARBA" id="ARBA00022795"/>
    </source>
</evidence>
<comment type="caution">
    <text evidence="14">The sequence shown here is derived from an EMBL/GenBank/DDBJ whole genome shotgun (WGS) entry which is preliminary data.</text>
</comment>
<feature type="region of interest" description="Disordered" evidence="13">
    <location>
        <begin position="72"/>
        <end position="94"/>
    </location>
</feature>
<evidence type="ECO:0000256" key="11">
    <source>
        <dbReference type="ARBA" id="ARBA00023225"/>
    </source>
</evidence>
<evidence type="ECO:0000256" key="4">
    <source>
        <dbReference type="ARBA" id="ARBA00022475"/>
    </source>
</evidence>
<keyword evidence="14" id="KW-0282">Flagellum</keyword>
<sequence length="334" mass="35002">MLAQKLREAFSRGSRSGAAVLVAGVALTLTLAAAAPVLAQQTATSPTRAAALALAKQAAAAATPNAATAPAALAPRPINTTVPQPSTSAPTLRTGSPPVLSPGALHIVVPQPPQVQISIGDGANGVQLDGMVGLVVFLGALTLLPALFLLMTSFTRILIVLHFLRTALGTQTAPPTQLLVALSVLLTGVVMHPVLDQVNREAIQPYIAGQLPQADAYTRGFGPMREFMLSNTRTQDLETFAELTGVDSSLAVEELPVVTVVSAFVTSELRTAFQMGFVIFLPFVVVDLVVASVLMSLGMFMLPPMMISLPLKLLLFVLADGWVLVVQNLVQSFR</sequence>
<feature type="transmembrane region" description="Helical" evidence="12">
    <location>
        <begin position="277"/>
        <end position="301"/>
    </location>
</feature>
<feature type="transmembrane region" description="Helical" evidence="12">
    <location>
        <begin position="313"/>
        <end position="330"/>
    </location>
</feature>
<dbReference type="GO" id="GO:0044781">
    <property type="term" value="P:bacterial-type flagellum organization"/>
    <property type="evidence" value="ECO:0007669"/>
    <property type="project" value="UniProtKB-UniRule"/>
</dbReference>
<comment type="similarity">
    <text evidence="1 12">Belongs to the FliP/MopC/SpaP family.</text>
</comment>
<keyword evidence="9 12" id="KW-0472">Membrane</keyword>
<comment type="function">
    <text evidence="12">Plays a role in the flagellum-specific transport system.</text>
</comment>
<keyword evidence="4 12" id="KW-1003">Cell membrane</keyword>
<dbReference type="GO" id="GO:0005886">
    <property type="term" value="C:plasma membrane"/>
    <property type="evidence" value="ECO:0007669"/>
    <property type="project" value="UniProtKB-SubCell"/>
</dbReference>
<dbReference type="NCBIfam" id="NF009438">
    <property type="entry name" value="PRK12797.1"/>
    <property type="match status" value="1"/>
</dbReference>
<protein>
    <recommendedName>
        <fullName evidence="2 12">Flagellar biosynthetic protein FliP</fullName>
    </recommendedName>
</protein>
<dbReference type="PANTHER" id="PTHR30587:SF0">
    <property type="entry name" value="FLAGELLAR BIOSYNTHETIC PROTEIN FLIP"/>
    <property type="match status" value="1"/>
</dbReference>
<dbReference type="PRINTS" id="PR01302">
    <property type="entry name" value="TYPE3IMPPROT"/>
</dbReference>
<keyword evidence="8 12" id="KW-1133">Transmembrane helix</keyword>
<evidence type="ECO:0000256" key="2">
    <source>
        <dbReference type="ARBA" id="ARBA00021714"/>
    </source>
</evidence>
<evidence type="ECO:0000256" key="13">
    <source>
        <dbReference type="SAM" id="MobiDB-lite"/>
    </source>
</evidence>
<evidence type="ECO:0000256" key="5">
    <source>
        <dbReference type="ARBA" id="ARBA00022692"/>
    </source>
</evidence>
<evidence type="ECO:0000313" key="14">
    <source>
        <dbReference type="EMBL" id="NOT33329.1"/>
    </source>
</evidence>
<dbReference type="Proteomes" id="UP000580839">
    <property type="component" value="Unassembled WGS sequence"/>
</dbReference>
<dbReference type="AlphaFoldDB" id="A0A849SVZ2"/>
<dbReference type="PROSITE" id="PS01061">
    <property type="entry name" value="FLIP_2"/>
    <property type="match status" value="1"/>
</dbReference>
<keyword evidence="6 12" id="KW-1005">Bacterial flagellum biogenesis</keyword>
<reference evidence="14 15" key="1">
    <citation type="submission" date="2020-04" db="EMBL/GenBank/DDBJ databases">
        <title>Metagenomic profiling of ammonia- and methane-oxidizing microorganisms in a Dutch drinking water treatment plant.</title>
        <authorList>
            <person name="Poghosyan L."/>
            <person name="Leucker S."/>
        </authorList>
    </citation>
    <scope>NUCLEOTIDE SEQUENCE [LARGE SCALE GENOMIC DNA]</scope>
    <source>
        <strain evidence="14">S-RSF-IL-03</strain>
    </source>
</reference>
<dbReference type="EMBL" id="JABFRW010000041">
    <property type="protein sequence ID" value="NOT33329.1"/>
    <property type="molecule type" value="Genomic_DNA"/>
</dbReference>
<keyword evidence="5 12" id="KW-0812">Transmembrane</keyword>
<dbReference type="InterPro" id="IPR005838">
    <property type="entry name" value="T3SS_IM_P"/>
</dbReference>
<dbReference type="GO" id="GO:0009306">
    <property type="term" value="P:protein secretion"/>
    <property type="evidence" value="ECO:0007669"/>
    <property type="project" value="UniProtKB-UniRule"/>
</dbReference>
<feature type="transmembrane region" description="Helical" evidence="12">
    <location>
        <begin position="131"/>
        <end position="164"/>
    </location>
</feature>
<keyword evidence="7 12" id="KW-0653">Protein transport</keyword>
<evidence type="ECO:0000256" key="9">
    <source>
        <dbReference type="ARBA" id="ARBA00023136"/>
    </source>
</evidence>
<dbReference type="PANTHER" id="PTHR30587">
    <property type="entry name" value="FLAGELLAR BIOSYNTHETIC PROTEIN FLIP"/>
    <property type="match status" value="1"/>
</dbReference>